<protein>
    <submittedName>
        <fullName evidence="2">Uncharacterized protein</fullName>
    </submittedName>
</protein>
<evidence type="ECO:0000256" key="1">
    <source>
        <dbReference type="SAM" id="MobiDB-lite"/>
    </source>
</evidence>
<feature type="compositionally biased region" description="Polar residues" evidence="1">
    <location>
        <begin position="23"/>
        <end position="33"/>
    </location>
</feature>
<dbReference type="EMBL" id="LWDF02002345">
    <property type="protein sequence ID" value="KAE8236200.1"/>
    <property type="molecule type" value="Genomic_DNA"/>
</dbReference>
<feature type="region of interest" description="Disordered" evidence="1">
    <location>
        <begin position="1"/>
        <end position="147"/>
    </location>
</feature>
<dbReference type="AlphaFoldDB" id="A0A8T8SAZ7"/>
<sequence>DAFKSTDVVLGPVSTLSLGHPQPQDTQGLQSGGSRIPPLPVHSSEQSDDQVGLFQDSRLQQQPHQDSFLVRGPTLASGGSSPSTRPSSLFPKKKMAAAVTLLNPPSSSSIPSGYPPKPKPSSTATSAEDSYPHSPDPSARSSAAIPACPHPCVVAK</sequence>
<dbReference type="Proteomes" id="UP000077521">
    <property type="component" value="Unassembled WGS sequence"/>
</dbReference>
<reference evidence="2" key="1">
    <citation type="submission" date="2016-04" db="EMBL/GenBank/DDBJ databases">
        <authorList>
            <person name="Nguyen H.D."/>
            <person name="Samba Siva P."/>
            <person name="Cullis J."/>
            <person name="Levesque C.A."/>
            <person name="Hambleton S."/>
        </authorList>
    </citation>
    <scope>NUCLEOTIDE SEQUENCE</scope>
    <source>
        <strain evidence="2">DAOMC 236416</strain>
    </source>
</reference>
<gene>
    <name evidence="2" type="ORF">A4X13_0g9227</name>
</gene>
<reference evidence="2" key="2">
    <citation type="journal article" date="2019" name="IMA Fungus">
        <title>Genome sequencing and comparison of five Tilletia species to identify candidate genes for the detection of regulated species infecting wheat.</title>
        <authorList>
            <person name="Nguyen H.D.T."/>
            <person name="Sultana T."/>
            <person name="Kesanakurti P."/>
            <person name="Hambleton S."/>
        </authorList>
    </citation>
    <scope>NUCLEOTIDE SEQUENCE</scope>
    <source>
        <strain evidence="2">DAOMC 236416</strain>
    </source>
</reference>
<accession>A0A8T8SAZ7</accession>
<organism evidence="2 3">
    <name type="scientific">Tilletia indica</name>
    <dbReference type="NCBI Taxonomy" id="43049"/>
    <lineage>
        <taxon>Eukaryota</taxon>
        <taxon>Fungi</taxon>
        <taxon>Dikarya</taxon>
        <taxon>Basidiomycota</taxon>
        <taxon>Ustilaginomycotina</taxon>
        <taxon>Exobasidiomycetes</taxon>
        <taxon>Tilletiales</taxon>
        <taxon>Tilletiaceae</taxon>
        <taxon>Tilletia</taxon>
    </lineage>
</organism>
<feature type="compositionally biased region" description="Low complexity" evidence="1">
    <location>
        <begin position="77"/>
        <end position="88"/>
    </location>
</feature>
<evidence type="ECO:0000313" key="2">
    <source>
        <dbReference type="EMBL" id="KAE8236200.1"/>
    </source>
</evidence>
<comment type="caution">
    <text evidence="2">The sequence shown here is derived from an EMBL/GenBank/DDBJ whole genome shotgun (WGS) entry which is preliminary data.</text>
</comment>
<evidence type="ECO:0000313" key="3">
    <source>
        <dbReference type="Proteomes" id="UP000077521"/>
    </source>
</evidence>
<keyword evidence="3" id="KW-1185">Reference proteome</keyword>
<proteinExistence type="predicted"/>
<name>A0A8T8SAZ7_9BASI</name>
<feature type="non-terminal residue" evidence="2">
    <location>
        <position position="1"/>
    </location>
</feature>